<dbReference type="AlphaFoldDB" id="A0A7M3MDP2"/>
<dbReference type="SUPFAM" id="SSF141371">
    <property type="entry name" value="PilZ domain-like"/>
    <property type="match status" value="1"/>
</dbReference>
<name>A0A7M3MDP2_9BACT</name>
<dbReference type="EMBL" id="QMIE01000009">
    <property type="protein sequence ID" value="TVM16837.1"/>
    <property type="molecule type" value="Genomic_DNA"/>
</dbReference>
<feature type="compositionally biased region" description="Basic and acidic residues" evidence="1">
    <location>
        <begin position="309"/>
        <end position="318"/>
    </location>
</feature>
<evidence type="ECO:0000313" key="3">
    <source>
        <dbReference type="EMBL" id="TVM16837.1"/>
    </source>
</evidence>
<comment type="caution">
    <text evidence="3">The sequence shown here is derived from an EMBL/GenBank/DDBJ whole genome shotgun (WGS) entry which is preliminary data.</text>
</comment>
<feature type="domain" description="PilZ" evidence="2">
    <location>
        <begin position="464"/>
        <end position="554"/>
    </location>
</feature>
<accession>A0A7M3MDP2</accession>
<evidence type="ECO:0000259" key="2">
    <source>
        <dbReference type="Pfam" id="PF07238"/>
    </source>
</evidence>
<dbReference type="GO" id="GO:0035438">
    <property type="term" value="F:cyclic-di-GMP binding"/>
    <property type="evidence" value="ECO:0007669"/>
    <property type="project" value="InterPro"/>
</dbReference>
<reference evidence="3 4" key="1">
    <citation type="submission" date="2018-06" db="EMBL/GenBank/DDBJ databases">
        <title>Complete genome of Desulfovibrio indonesiensis P37SLT.</title>
        <authorList>
            <person name="Crispim J.S."/>
            <person name="Vidigal P.M.P."/>
            <person name="Silva L.C.F."/>
            <person name="Laguardia C.N."/>
            <person name="Araujo L.C."/>
            <person name="Dias R.S."/>
            <person name="Sousa M.P."/>
            <person name="Paula S.O."/>
            <person name="Silva C."/>
        </authorList>
    </citation>
    <scope>NUCLEOTIDE SEQUENCE [LARGE SCALE GENOMIC DNA]</scope>
    <source>
        <strain evidence="3 4">P37SLT</strain>
    </source>
</reference>
<dbReference type="InterPro" id="IPR009875">
    <property type="entry name" value="PilZ_domain"/>
</dbReference>
<keyword evidence="4" id="KW-1185">Reference proteome</keyword>
<dbReference type="Pfam" id="PF07238">
    <property type="entry name" value="PilZ"/>
    <property type="match status" value="1"/>
</dbReference>
<organism evidence="3 4">
    <name type="scientific">Oceanidesulfovibrio indonesiensis</name>
    <dbReference type="NCBI Taxonomy" id="54767"/>
    <lineage>
        <taxon>Bacteria</taxon>
        <taxon>Pseudomonadati</taxon>
        <taxon>Thermodesulfobacteriota</taxon>
        <taxon>Desulfovibrionia</taxon>
        <taxon>Desulfovibrionales</taxon>
        <taxon>Desulfovibrionaceae</taxon>
        <taxon>Oceanidesulfovibrio</taxon>
    </lineage>
</organism>
<proteinExistence type="predicted"/>
<protein>
    <recommendedName>
        <fullName evidence="2">PilZ domain-containing protein</fullName>
    </recommendedName>
</protein>
<feature type="region of interest" description="Disordered" evidence="1">
    <location>
        <begin position="71"/>
        <end position="100"/>
    </location>
</feature>
<evidence type="ECO:0000313" key="4">
    <source>
        <dbReference type="Proteomes" id="UP000448292"/>
    </source>
</evidence>
<gene>
    <name evidence="3" type="ORF">DPQ33_10495</name>
</gene>
<evidence type="ECO:0000256" key="1">
    <source>
        <dbReference type="SAM" id="MobiDB-lite"/>
    </source>
</evidence>
<feature type="region of interest" description="Disordered" evidence="1">
    <location>
        <begin position="294"/>
        <end position="318"/>
    </location>
</feature>
<dbReference type="Gene3D" id="2.40.10.220">
    <property type="entry name" value="predicted glycosyltransferase like domains"/>
    <property type="match status" value="1"/>
</dbReference>
<dbReference type="Proteomes" id="UP000448292">
    <property type="component" value="Unassembled WGS sequence"/>
</dbReference>
<sequence>MEMAMAERPIRVCAPDADGKIRVTCPECEASKVLPTERLAGTSGPVRLRCQCGAVFPCDLDLAAKAPFSSAASSDKAEQATGSSPEPAGKRSAHTPSEEQVTEFVAGPDGMVHIACPACGATKKVPSEKLAKLKQPAGLKCKCGNSFLARFRLSPADNSLPARTMQSAPVQVLTIFPDDADRVQVTCPRCRATRSTPYERVKQHTRPVRTKCSSCGFAFPVRFLPREQDPARRTRYPEQTFYADLGDRVTIICPACEKGRTLKSSELANVKQPTPIRCSCGAVFPSRFVLRPHEPEEQPVRSLSGTERSAADESRHAKTMHADELGRYFRELEFEPDHDIPVFPNVKHYEDTVLLNREDPPLAENDVFDDEDIPEVHAVEVVEDEEGTAELAAAEPRREPYTPLDRFEDDWPLLNVNSEMKVQAPCLSCKRVNVLDLSGERDMITAAQVNCECGARYPVRLEFRKTYRKRASLDGFYFDEDGTKREMIVRDISLGGVGFHTREPHRLKPRHIIDVLFHLDDAKGTRIFRKVMVRNVRGRFVGVQFLERRERDKELGFYLLA</sequence>